<protein>
    <submittedName>
        <fullName evidence="2">WxcM-like domain-containing protein</fullName>
    </submittedName>
</protein>
<dbReference type="EMBL" id="JRPJ02000036">
    <property type="protein sequence ID" value="TLE09077.1"/>
    <property type="molecule type" value="Genomic_DNA"/>
</dbReference>
<reference evidence="2 3" key="1">
    <citation type="journal article" date="2014" name="Genome Announc.">
        <title>Draft genome sequences of eight enterohepatic helicobacter species isolated from both laboratory and wild rodents.</title>
        <authorList>
            <person name="Sheh A."/>
            <person name="Shen Z."/>
            <person name="Fox J.G."/>
        </authorList>
    </citation>
    <scope>NUCLEOTIDE SEQUENCE [LARGE SCALE GENOMIC DNA]</scope>
    <source>
        <strain evidence="2 3">ATCC 49320</strain>
    </source>
</reference>
<organism evidence="2 3">
    <name type="scientific">Helicobacter bilis</name>
    <dbReference type="NCBI Taxonomy" id="37372"/>
    <lineage>
        <taxon>Bacteria</taxon>
        <taxon>Pseudomonadati</taxon>
        <taxon>Campylobacterota</taxon>
        <taxon>Epsilonproteobacteria</taxon>
        <taxon>Campylobacterales</taxon>
        <taxon>Helicobacteraceae</taxon>
        <taxon>Helicobacter</taxon>
    </lineage>
</organism>
<accession>A0A4U8U6T8</accession>
<dbReference type="SUPFAM" id="SSF51182">
    <property type="entry name" value="RmlC-like cupins"/>
    <property type="match status" value="1"/>
</dbReference>
<dbReference type="InterPro" id="IPR008894">
    <property type="entry name" value="QdtA_cupin_dom"/>
</dbReference>
<evidence type="ECO:0000313" key="2">
    <source>
        <dbReference type="EMBL" id="TLE09077.1"/>
    </source>
</evidence>
<dbReference type="Proteomes" id="UP000029857">
    <property type="component" value="Unassembled WGS sequence"/>
</dbReference>
<name>A0A4U8U6T8_9HELI</name>
<evidence type="ECO:0000313" key="3">
    <source>
        <dbReference type="Proteomes" id="UP000029857"/>
    </source>
</evidence>
<dbReference type="InterPro" id="IPR014710">
    <property type="entry name" value="RmlC-like_jellyroll"/>
</dbReference>
<proteinExistence type="predicted"/>
<dbReference type="Pfam" id="PF05523">
    <property type="entry name" value="FdtA"/>
    <property type="match status" value="1"/>
</dbReference>
<dbReference type="AlphaFoldDB" id="A0A4U8U6T8"/>
<sequence>MYQLIDFQYFGDKDSILVALQNGSNCPFDIKRVFYIFNVPNNVMRGNHANRDSKFLFIVLKGQCKIRVDNGEVQKEIVLNTPKQGLYLDKMIWKQMYDFSSDCVLLVLSDTYYNKDEYIYDYDEYRHIMGGGGIAIP</sequence>
<comment type="caution">
    <text evidence="2">The sequence shown here is derived from an EMBL/GenBank/DDBJ whole genome shotgun (WGS) entry which is preliminary data.</text>
</comment>
<gene>
    <name evidence="2" type="ORF">LS79_008660</name>
</gene>
<feature type="domain" description="Sugar 3,4-ketoisomerase QdtA cupin" evidence="1">
    <location>
        <begin position="2"/>
        <end position="129"/>
    </location>
</feature>
<dbReference type="RefSeq" id="WP_104686182.1">
    <property type="nucleotide sequence ID" value="NZ_FZMS01000081.1"/>
</dbReference>
<dbReference type="InterPro" id="IPR011051">
    <property type="entry name" value="RmlC_Cupin_sf"/>
</dbReference>
<evidence type="ECO:0000259" key="1">
    <source>
        <dbReference type="Pfam" id="PF05523"/>
    </source>
</evidence>
<dbReference type="Gene3D" id="2.60.120.10">
    <property type="entry name" value="Jelly Rolls"/>
    <property type="match status" value="1"/>
</dbReference>
<dbReference type="CDD" id="cd20292">
    <property type="entry name" value="cupin_QdtA-like"/>
    <property type="match status" value="1"/>
</dbReference>